<dbReference type="FunFam" id="3.80.10.10:FF:000129">
    <property type="entry name" value="Leucine-rich repeat receptor-like kinase"/>
    <property type="match status" value="1"/>
</dbReference>
<feature type="region of interest" description="Disordered" evidence="8">
    <location>
        <begin position="548"/>
        <end position="567"/>
    </location>
</feature>
<dbReference type="Pfam" id="PF00560">
    <property type="entry name" value="LRR_1"/>
    <property type="match status" value="1"/>
</dbReference>
<dbReference type="AlphaFoldDB" id="A0A833T476"/>
<dbReference type="Gene3D" id="3.80.10.10">
    <property type="entry name" value="Ribonuclease Inhibitor"/>
    <property type="match status" value="1"/>
</dbReference>
<evidence type="ECO:0000256" key="3">
    <source>
        <dbReference type="ARBA" id="ARBA00022692"/>
    </source>
</evidence>
<comment type="caution">
    <text evidence="10">The sequence shown here is derived from an EMBL/GenBank/DDBJ whole genome shotgun (WGS) entry which is preliminary data.</text>
</comment>
<accession>A0A833T476</accession>
<keyword evidence="3" id="KW-0812">Transmembrane</keyword>
<dbReference type="Pfam" id="PF12819">
    <property type="entry name" value="Malectin_like"/>
    <property type="match status" value="1"/>
</dbReference>
<keyword evidence="5" id="KW-0677">Repeat</keyword>
<evidence type="ECO:0000256" key="8">
    <source>
        <dbReference type="SAM" id="MobiDB-lite"/>
    </source>
</evidence>
<dbReference type="SUPFAM" id="SSF52058">
    <property type="entry name" value="L domain-like"/>
    <property type="match status" value="1"/>
</dbReference>
<organism evidence="10 11">
    <name type="scientific">Juglans regia</name>
    <name type="common">English walnut</name>
    <dbReference type="NCBI Taxonomy" id="51240"/>
    <lineage>
        <taxon>Eukaryota</taxon>
        <taxon>Viridiplantae</taxon>
        <taxon>Streptophyta</taxon>
        <taxon>Embryophyta</taxon>
        <taxon>Tracheophyta</taxon>
        <taxon>Spermatophyta</taxon>
        <taxon>Magnoliopsida</taxon>
        <taxon>eudicotyledons</taxon>
        <taxon>Gunneridae</taxon>
        <taxon>Pentapetalae</taxon>
        <taxon>rosids</taxon>
        <taxon>fabids</taxon>
        <taxon>Fagales</taxon>
        <taxon>Juglandaceae</taxon>
        <taxon>Juglans</taxon>
    </lineage>
</organism>
<reference evidence="10" key="1">
    <citation type="submission" date="2015-10" db="EMBL/GenBank/DDBJ databases">
        <authorList>
            <person name="Martinez-Garcia P.J."/>
            <person name="Crepeau M.W."/>
            <person name="Puiu D."/>
            <person name="Gonzalez-Ibeas D."/>
            <person name="Whalen J."/>
            <person name="Stevens K."/>
            <person name="Paul R."/>
            <person name="Butterfield T."/>
            <person name="Britton M."/>
            <person name="Reagan R."/>
            <person name="Chakraborty S."/>
            <person name="Walawage S.L."/>
            <person name="Vasquez-Gross H.A."/>
            <person name="Cardeno C."/>
            <person name="Famula R."/>
            <person name="Pratt K."/>
            <person name="Kuruganti S."/>
            <person name="Aradhya M.K."/>
            <person name="Leslie C.A."/>
            <person name="Dandekar A.M."/>
            <person name="Salzberg S.L."/>
            <person name="Wegrzyn J.L."/>
            <person name="Langley C.H."/>
            <person name="Neale D.B."/>
        </authorList>
    </citation>
    <scope>NUCLEOTIDE SEQUENCE</scope>
    <source>
        <tissue evidence="10">Leaves</tissue>
    </source>
</reference>
<feature type="domain" description="Malectin-like" evidence="9">
    <location>
        <begin position="83"/>
        <end position="402"/>
    </location>
</feature>
<evidence type="ECO:0000259" key="9">
    <source>
        <dbReference type="Pfam" id="PF12819"/>
    </source>
</evidence>
<dbReference type="PANTHER" id="PTHR45631:SF3">
    <property type="entry name" value="OS05G0393100 PROTEIN"/>
    <property type="match status" value="1"/>
</dbReference>
<comment type="subcellular location">
    <subcellularLocation>
        <location evidence="1">Membrane</location>
        <topology evidence="1">Single-pass membrane protein</topology>
    </subcellularLocation>
</comment>
<dbReference type="Proteomes" id="UP000619265">
    <property type="component" value="Unassembled WGS sequence"/>
</dbReference>
<sequence>IPSSSPTSLLCVLPPIPCLRDAPKTHSNPELIFPSLSHVSNYHSLFIFSHANPFTMSFLSLIFFFSLLSLSLSQPPPLKGLLIDCGATTGSIIDGRAWVPDAAFICTGTPKNLTTPVLNPILSTLRSFPSTNNLRKKFCYVVPVYRNAKYLIRTTYFYGGINDRDSPPVFDQIVDGTFWSVVNTTEDYANGMSSYFEGVFVAHGKTMSLCIAANTYTDSDPFITALEFLIVGDSLYNSTDFGKYGLRLVGRHAFGLSGPIIRYPDDHFNRFWEPFEGTYSAPTENRNVSVSAFWNLPPLKIFERALTTTKVQPIELSWPPMSLPNSTYYIALYFADDRNWSSRVFDVKINNVPYYLNLNVTPAGACVFAARWPLAGAVKITLTPAIGSNTGPLINAGEVFEVLVLEGRTTTRDVIALEKVKDSLKNPPLDWNGDPCLPRQFPWTGILCSEGPQIRVIALNLTNMGLSGSLSPTISKMTALTDIWLGYNSLTGSIPDLSSMKMLKILRLENNQLSGEIPPSLGAIDGLCELFLQNNNLTGLVPKNLEEKPGLNLKTSPGNNFVSPPPP</sequence>
<keyword evidence="4" id="KW-0732">Signal</keyword>
<name>A0A833T476_JUGRE</name>
<evidence type="ECO:0000313" key="11">
    <source>
        <dbReference type="Proteomes" id="UP000619265"/>
    </source>
</evidence>
<keyword evidence="2" id="KW-0433">Leucine-rich repeat</keyword>
<feature type="non-terminal residue" evidence="10">
    <location>
        <position position="1"/>
    </location>
</feature>
<dbReference type="InterPro" id="IPR032675">
    <property type="entry name" value="LRR_dom_sf"/>
</dbReference>
<evidence type="ECO:0000256" key="4">
    <source>
        <dbReference type="ARBA" id="ARBA00022729"/>
    </source>
</evidence>
<evidence type="ECO:0000313" key="10">
    <source>
        <dbReference type="EMBL" id="KAF5452491.1"/>
    </source>
</evidence>
<dbReference type="InterPro" id="IPR001611">
    <property type="entry name" value="Leu-rich_rpt"/>
</dbReference>
<feature type="compositionally biased region" description="Polar residues" evidence="8">
    <location>
        <begin position="553"/>
        <end position="567"/>
    </location>
</feature>
<keyword evidence="6" id="KW-1133">Transmembrane helix</keyword>
<evidence type="ECO:0000256" key="6">
    <source>
        <dbReference type="ARBA" id="ARBA00022989"/>
    </source>
</evidence>
<dbReference type="EMBL" id="LIHL02000012">
    <property type="protein sequence ID" value="KAF5452491.1"/>
    <property type="molecule type" value="Genomic_DNA"/>
</dbReference>
<dbReference type="InterPro" id="IPR024788">
    <property type="entry name" value="Malectin-like_Carb-bd_dom"/>
</dbReference>
<evidence type="ECO:0000256" key="2">
    <source>
        <dbReference type="ARBA" id="ARBA00022614"/>
    </source>
</evidence>
<dbReference type="Gramene" id="Jr12_12680_p1">
    <property type="protein sequence ID" value="cds.Jr12_12680_p1"/>
    <property type="gene ID" value="Jr12_12680"/>
</dbReference>
<gene>
    <name evidence="10" type="ORF">F2P56_027483</name>
</gene>
<protein>
    <recommendedName>
        <fullName evidence="9">Malectin-like domain-containing protein</fullName>
    </recommendedName>
</protein>
<evidence type="ECO:0000256" key="1">
    <source>
        <dbReference type="ARBA" id="ARBA00004167"/>
    </source>
</evidence>
<dbReference type="GO" id="GO:0016020">
    <property type="term" value="C:membrane"/>
    <property type="evidence" value="ECO:0007669"/>
    <property type="project" value="UniProtKB-SubCell"/>
</dbReference>
<evidence type="ECO:0000256" key="7">
    <source>
        <dbReference type="ARBA" id="ARBA00023136"/>
    </source>
</evidence>
<keyword evidence="7" id="KW-0472">Membrane</keyword>
<evidence type="ECO:0000256" key="5">
    <source>
        <dbReference type="ARBA" id="ARBA00022737"/>
    </source>
</evidence>
<reference evidence="10" key="2">
    <citation type="submission" date="2020-03" db="EMBL/GenBank/DDBJ databases">
        <title>Walnut 2.0.</title>
        <authorList>
            <person name="Marrano A."/>
            <person name="Britton M."/>
            <person name="Zimin A.V."/>
            <person name="Zaini P.A."/>
            <person name="Workman R."/>
            <person name="Puiu D."/>
            <person name="Bianco L."/>
            <person name="Allen B.J."/>
            <person name="Troggio M."/>
            <person name="Leslie C.A."/>
            <person name="Timp W."/>
            <person name="Dendekar A."/>
            <person name="Salzberg S.L."/>
            <person name="Neale D.B."/>
        </authorList>
    </citation>
    <scope>NUCLEOTIDE SEQUENCE</scope>
    <source>
        <tissue evidence="10">Leaves</tissue>
    </source>
</reference>
<proteinExistence type="predicted"/>
<dbReference type="PANTHER" id="PTHR45631">
    <property type="entry name" value="OS07G0107800 PROTEIN-RELATED"/>
    <property type="match status" value="1"/>
</dbReference>